<evidence type="ECO:0000256" key="3">
    <source>
        <dbReference type="ARBA" id="ARBA00023128"/>
    </source>
</evidence>
<evidence type="ECO:0000256" key="4">
    <source>
        <dbReference type="ARBA" id="ARBA00023274"/>
    </source>
</evidence>
<dbReference type="Gene3D" id="1.10.455.10">
    <property type="entry name" value="Ribosomal protein S7 domain"/>
    <property type="match status" value="1"/>
</dbReference>
<keyword evidence="2" id="KW-0689">Ribosomal protein</keyword>
<dbReference type="Pfam" id="PF00177">
    <property type="entry name" value="Ribosomal_S7"/>
    <property type="match status" value="1"/>
</dbReference>
<dbReference type="FunFam" id="1.10.455.10:FF:000009">
    <property type="entry name" value="Ribosomal protein S7"/>
    <property type="match status" value="1"/>
</dbReference>
<dbReference type="InterPro" id="IPR000235">
    <property type="entry name" value="Ribosomal_uS7"/>
</dbReference>
<dbReference type="OrthoDB" id="9972728at2759"/>
<evidence type="ECO:0000256" key="1">
    <source>
        <dbReference type="ARBA" id="ARBA00007151"/>
    </source>
</evidence>
<keyword evidence="4" id="KW-0687">Ribonucleoprotein</keyword>
<evidence type="ECO:0000256" key="6">
    <source>
        <dbReference type="ARBA" id="ARBA00041309"/>
    </source>
</evidence>
<dbReference type="GO" id="GO:0006412">
    <property type="term" value="P:translation"/>
    <property type="evidence" value="ECO:0007669"/>
    <property type="project" value="InterPro"/>
</dbReference>
<evidence type="ECO:0000313" key="10">
    <source>
        <dbReference type="Proteomes" id="UP001153737"/>
    </source>
</evidence>
<accession>A0A9P0DFS8</accession>
<name>A0A9P0DFS8_PHACE</name>
<dbReference type="CDD" id="cd14870">
    <property type="entry name" value="uS7_Mitochondria_Mammalian"/>
    <property type="match status" value="1"/>
</dbReference>
<sequence>MEPMKILFGKCKLFQKTLRLSGIFLQQNGMSQYPTYYIPPVYKKDAQEELIKSGEATKLVHIPTRAALSDQTSSLAHDDLVNLFINYCMKDGLKQIARQIVEQSFQSIKKIQLEKYHKCESEEDKQKIELNPRVVFHKAVENCKPVIHLTPIKRGGVRYQVPVPITDKKAQFLSMKWLITAAREKEKTVRFHLQLARELIEAANNSGRVVKRKQELHRQCEANRAYAHYRWS</sequence>
<evidence type="ECO:0000256" key="2">
    <source>
        <dbReference type="ARBA" id="ARBA00022980"/>
    </source>
</evidence>
<evidence type="ECO:0000259" key="8">
    <source>
        <dbReference type="Pfam" id="PF00177"/>
    </source>
</evidence>
<comment type="similarity">
    <text evidence="1">Belongs to the universal ribosomal protein uS7 family.</text>
</comment>
<dbReference type="InterPro" id="IPR023798">
    <property type="entry name" value="Ribosomal_uS7_dom"/>
</dbReference>
<dbReference type="SUPFAM" id="SSF47973">
    <property type="entry name" value="Ribosomal protein S7"/>
    <property type="match status" value="1"/>
</dbReference>
<evidence type="ECO:0000256" key="7">
    <source>
        <dbReference type="ARBA" id="ARBA00062683"/>
    </source>
</evidence>
<dbReference type="PANTHER" id="PTHR11205">
    <property type="entry name" value="RIBOSOMAL PROTEIN S7"/>
    <property type="match status" value="1"/>
</dbReference>
<evidence type="ECO:0000313" key="9">
    <source>
        <dbReference type="EMBL" id="CAH1115984.1"/>
    </source>
</evidence>
<feature type="domain" description="Small ribosomal subunit protein uS7" evidence="8">
    <location>
        <begin position="65"/>
        <end position="224"/>
    </location>
</feature>
<evidence type="ECO:0000256" key="5">
    <source>
        <dbReference type="ARBA" id="ARBA00039306"/>
    </source>
</evidence>
<keyword evidence="10" id="KW-1185">Reference proteome</keyword>
<comment type="subunit">
    <text evidence="7">Component of the mitochondrial ribosome small subunit (28S) which comprises a 12S rRNA and about 30 distinct proteins.</text>
</comment>
<keyword evidence="3" id="KW-0496">Mitochondrion</keyword>
<reference evidence="9" key="1">
    <citation type="submission" date="2022-01" db="EMBL/GenBank/DDBJ databases">
        <authorList>
            <person name="King R."/>
        </authorList>
    </citation>
    <scope>NUCLEOTIDE SEQUENCE</scope>
</reference>
<gene>
    <name evidence="9" type="ORF">PHAECO_LOCUS427</name>
</gene>
<dbReference type="InterPro" id="IPR036823">
    <property type="entry name" value="Ribosomal_uS7_dom_sf"/>
</dbReference>
<dbReference type="Proteomes" id="UP001153737">
    <property type="component" value="Chromosome 1"/>
</dbReference>
<proteinExistence type="inferred from homology"/>
<dbReference type="GO" id="GO:1990904">
    <property type="term" value="C:ribonucleoprotein complex"/>
    <property type="evidence" value="ECO:0007669"/>
    <property type="project" value="UniProtKB-KW"/>
</dbReference>
<dbReference type="AlphaFoldDB" id="A0A9P0DFS8"/>
<dbReference type="GO" id="GO:0005840">
    <property type="term" value="C:ribosome"/>
    <property type="evidence" value="ECO:0007669"/>
    <property type="project" value="UniProtKB-KW"/>
</dbReference>
<organism evidence="9 10">
    <name type="scientific">Phaedon cochleariae</name>
    <name type="common">Mustard beetle</name>
    <dbReference type="NCBI Taxonomy" id="80249"/>
    <lineage>
        <taxon>Eukaryota</taxon>
        <taxon>Metazoa</taxon>
        <taxon>Ecdysozoa</taxon>
        <taxon>Arthropoda</taxon>
        <taxon>Hexapoda</taxon>
        <taxon>Insecta</taxon>
        <taxon>Pterygota</taxon>
        <taxon>Neoptera</taxon>
        <taxon>Endopterygota</taxon>
        <taxon>Coleoptera</taxon>
        <taxon>Polyphaga</taxon>
        <taxon>Cucujiformia</taxon>
        <taxon>Chrysomeloidea</taxon>
        <taxon>Chrysomelidae</taxon>
        <taxon>Chrysomelinae</taxon>
        <taxon>Chrysomelini</taxon>
        <taxon>Phaedon</taxon>
    </lineage>
</organism>
<reference evidence="9" key="2">
    <citation type="submission" date="2022-10" db="EMBL/GenBank/DDBJ databases">
        <authorList>
            <consortium name="ENA_rothamsted_submissions"/>
            <consortium name="culmorum"/>
            <person name="King R."/>
        </authorList>
    </citation>
    <scope>NUCLEOTIDE SEQUENCE</scope>
</reference>
<dbReference type="EMBL" id="OU896707">
    <property type="protein sequence ID" value="CAH1115984.1"/>
    <property type="molecule type" value="Genomic_DNA"/>
</dbReference>
<protein>
    <recommendedName>
        <fullName evidence="5">Small ribosomal subunit protein uS7m</fullName>
    </recommendedName>
    <alternativeName>
        <fullName evidence="6">28S ribosomal protein S7, mitochondrial</fullName>
    </alternativeName>
</protein>